<feature type="compositionally biased region" description="Acidic residues" evidence="1">
    <location>
        <begin position="105"/>
        <end position="135"/>
    </location>
</feature>
<dbReference type="Pfam" id="PF05764">
    <property type="entry name" value="YL1"/>
    <property type="match status" value="1"/>
</dbReference>
<dbReference type="OrthoDB" id="3942062at2759"/>
<keyword evidence="4" id="KW-1185">Reference proteome</keyword>
<feature type="compositionally biased region" description="Pro residues" evidence="1">
    <location>
        <begin position="361"/>
        <end position="382"/>
    </location>
</feature>
<dbReference type="InterPro" id="IPR046757">
    <property type="entry name" value="YL1_N"/>
</dbReference>
<feature type="compositionally biased region" description="Polar residues" evidence="1">
    <location>
        <begin position="227"/>
        <end position="236"/>
    </location>
</feature>
<feature type="compositionally biased region" description="Low complexity" evidence="1">
    <location>
        <begin position="423"/>
        <end position="443"/>
    </location>
</feature>
<organism evidence="3 4">
    <name type="scientific">Glonium stellatum</name>
    <dbReference type="NCBI Taxonomy" id="574774"/>
    <lineage>
        <taxon>Eukaryota</taxon>
        <taxon>Fungi</taxon>
        <taxon>Dikarya</taxon>
        <taxon>Ascomycota</taxon>
        <taxon>Pezizomycotina</taxon>
        <taxon>Dothideomycetes</taxon>
        <taxon>Pleosporomycetidae</taxon>
        <taxon>Gloniales</taxon>
        <taxon>Gloniaceae</taxon>
        <taxon>Glonium</taxon>
    </lineage>
</organism>
<feature type="non-terminal residue" evidence="3">
    <location>
        <position position="534"/>
    </location>
</feature>
<feature type="compositionally biased region" description="Acidic residues" evidence="1">
    <location>
        <begin position="143"/>
        <end position="155"/>
    </location>
</feature>
<feature type="compositionally biased region" description="Basic and acidic residues" evidence="1">
    <location>
        <begin position="237"/>
        <end position="253"/>
    </location>
</feature>
<feature type="compositionally biased region" description="Basic and acidic residues" evidence="1">
    <location>
        <begin position="52"/>
        <end position="63"/>
    </location>
</feature>
<feature type="compositionally biased region" description="Low complexity" evidence="1">
    <location>
        <begin position="483"/>
        <end position="513"/>
    </location>
</feature>
<feature type="compositionally biased region" description="Pro residues" evidence="1">
    <location>
        <begin position="514"/>
        <end position="523"/>
    </location>
</feature>
<proteinExistence type="predicted"/>
<evidence type="ECO:0000256" key="1">
    <source>
        <dbReference type="SAM" id="MobiDB-lite"/>
    </source>
</evidence>
<feature type="compositionally biased region" description="Basic and acidic residues" evidence="1">
    <location>
        <begin position="156"/>
        <end position="169"/>
    </location>
</feature>
<feature type="region of interest" description="Disordered" evidence="1">
    <location>
        <begin position="346"/>
        <end position="534"/>
    </location>
</feature>
<feature type="compositionally biased region" description="Polar residues" evidence="1">
    <location>
        <begin position="92"/>
        <end position="101"/>
    </location>
</feature>
<feature type="compositionally biased region" description="Low complexity" evidence="1">
    <location>
        <begin position="524"/>
        <end position="534"/>
    </location>
</feature>
<gene>
    <name evidence="3" type="ORF">AOQ84DRAFT_230294</name>
</gene>
<feature type="domain" description="Vps72/YL1 N-terminal" evidence="2">
    <location>
        <begin position="87"/>
        <end position="329"/>
    </location>
</feature>
<accession>A0A8E2EN37</accession>
<feature type="region of interest" description="Disordered" evidence="1">
    <location>
        <begin position="287"/>
        <end position="309"/>
    </location>
</feature>
<dbReference type="PRINTS" id="PR01217">
    <property type="entry name" value="PRICHEXTENSN"/>
</dbReference>
<protein>
    <submittedName>
        <fullName evidence="3">YL1-domain-containing protein</fullName>
    </submittedName>
</protein>
<feature type="compositionally biased region" description="Polar residues" evidence="1">
    <location>
        <begin position="197"/>
        <end position="206"/>
    </location>
</feature>
<sequence length="534" mass="58125">MNFRGLSVLGPPDDARLASALTPSPQPSSLAPDPPSTAFRARVHPPAMTPDPADRTAKDRLVSEDEAVSASATDDDEPTGPLMVVSRARRSNAGNRMSNLLAQEENIDEEEKWGEDWEELTDEEEFVGADVEDQGDFNLDSSSTEDEDEGDDDAGEKELKKAERLELREKKRKRGVNPFAARIAATRKRVKLDVPSSAPTETTSIQRPKKKSERASWVPTPEDGPARQSSRRQTMMNKEETMERLKKKDKKRADTIAMMKAAEERKEKAKPKAMTQAERLAEAALVEKQNSKSLHRWEEAEEKRAAERKAKLDALKSRELEGPFIRYYSGPAIWIDNKLKFTGKDAPKIEELEDQPAELPAEPPIEPPAESPADPPAEPPTGTPAETPIEPTRDQTSEDATAVKDTATTNKETPSTAQPVPKPTSKSAPEPTPASEPTTTPAEPEQPPQPPAYPNSIIFAPPQNPDSFLFGIEHWAAMPEPVAAPQSLPPTSTASTTNPPANPPTLQLAAQPPTAQPQPPPPASAAAAQPPSPH</sequence>
<dbReference type="PANTHER" id="PTHR13275">
    <property type="entry name" value="YL-1 PROTEIN TRANSCRIPTION FACTOR-LIKE 1"/>
    <property type="match status" value="1"/>
</dbReference>
<feature type="compositionally biased region" description="Polar residues" evidence="1">
    <location>
        <begin position="406"/>
        <end position="418"/>
    </location>
</feature>
<evidence type="ECO:0000313" key="3">
    <source>
        <dbReference type="EMBL" id="OCL01771.1"/>
    </source>
</evidence>
<dbReference type="Proteomes" id="UP000250140">
    <property type="component" value="Unassembled WGS sequence"/>
</dbReference>
<name>A0A8E2EN37_9PEZI</name>
<feature type="compositionally biased region" description="Basic and acidic residues" evidence="1">
    <location>
        <begin position="295"/>
        <end position="309"/>
    </location>
</feature>
<evidence type="ECO:0000313" key="4">
    <source>
        <dbReference type="Proteomes" id="UP000250140"/>
    </source>
</evidence>
<reference evidence="3 4" key="1">
    <citation type="journal article" date="2016" name="Nat. Commun.">
        <title>Ectomycorrhizal ecology is imprinted in the genome of the dominant symbiotic fungus Cenococcum geophilum.</title>
        <authorList>
            <consortium name="DOE Joint Genome Institute"/>
            <person name="Peter M."/>
            <person name="Kohler A."/>
            <person name="Ohm R.A."/>
            <person name="Kuo A."/>
            <person name="Krutzmann J."/>
            <person name="Morin E."/>
            <person name="Arend M."/>
            <person name="Barry K.W."/>
            <person name="Binder M."/>
            <person name="Choi C."/>
            <person name="Clum A."/>
            <person name="Copeland A."/>
            <person name="Grisel N."/>
            <person name="Haridas S."/>
            <person name="Kipfer T."/>
            <person name="LaButti K."/>
            <person name="Lindquist E."/>
            <person name="Lipzen A."/>
            <person name="Maire R."/>
            <person name="Meier B."/>
            <person name="Mihaltcheva S."/>
            <person name="Molinier V."/>
            <person name="Murat C."/>
            <person name="Poggeler S."/>
            <person name="Quandt C.A."/>
            <person name="Sperisen C."/>
            <person name="Tritt A."/>
            <person name="Tisserant E."/>
            <person name="Crous P.W."/>
            <person name="Henrissat B."/>
            <person name="Nehls U."/>
            <person name="Egli S."/>
            <person name="Spatafora J.W."/>
            <person name="Grigoriev I.V."/>
            <person name="Martin F.M."/>
        </authorList>
    </citation>
    <scope>NUCLEOTIDE SEQUENCE [LARGE SCALE GENOMIC DNA]</scope>
    <source>
        <strain evidence="3 4">CBS 207.34</strain>
    </source>
</reference>
<feature type="region of interest" description="Disordered" evidence="1">
    <location>
        <begin position="1"/>
        <end position="253"/>
    </location>
</feature>
<evidence type="ECO:0000259" key="2">
    <source>
        <dbReference type="Pfam" id="PF05764"/>
    </source>
</evidence>
<dbReference type="GO" id="GO:0005634">
    <property type="term" value="C:nucleus"/>
    <property type="evidence" value="ECO:0007669"/>
    <property type="project" value="TreeGrafter"/>
</dbReference>
<dbReference type="EMBL" id="KV751068">
    <property type="protein sequence ID" value="OCL01771.1"/>
    <property type="molecule type" value="Genomic_DNA"/>
</dbReference>
<dbReference type="PANTHER" id="PTHR13275:SF4">
    <property type="entry name" value="VACUOLAR PROTEIN SORTING-ASSOCIATED PROTEIN 72 HOMOLOG"/>
    <property type="match status" value="1"/>
</dbReference>
<feature type="compositionally biased region" description="Pro residues" evidence="1">
    <location>
        <begin position="444"/>
        <end position="453"/>
    </location>
</feature>
<dbReference type="AlphaFoldDB" id="A0A8E2EN37"/>